<dbReference type="Proteomes" id="UP000291116">
    <property type="component" value="Unassembled WGS sequence"/>
</dbReference>
<feature type="region of interest" description="Disordered" evidence="1">
    <location>
        <begin position="34"/>
        <end position="69"/>
    </location>
</feature>
<dbReference type="EMBL" id="CAACVS010000005">
    <property type="protein sequence ID" value="VEU33671.1"/>
    <property type="molecule type" value="Genomic_DNA"/>
</dbReference>
<sequence>MKICGSIVIASLAATASAFAPTSLSSSSRSSALHSFSYDPNGSGGLPPASQAPAPAAAGSGRESPIDDDFLKKAPTATRIQGDTLRTWDFANPDTKRVQIGAEGKSGRPMHSRVEYWHTPSYIPFQVTAYTEDGLERPIDCIIETPKHPKTIAMFNTASQQMPFDAAADDTRMISPYDALAKGPDAAHCDVVQGGGMIKYYNFDADVESIQVYIRSPEYNMKAKLEITTGPNSVRQTYEVYCSSGYKTPFYTVIQTPGMQPSTLRVINQNTVEFPFDAYVLPYRVGDAGMGATNENLGWGEQPRPASNIMGQW</sequence>
<keyword evidence="2" id="KW-0732">Signal</keyword>
<name>A0A448YV64_9STRA</name>
<evidence type="ECO:0000313" key="4">
    <source>
        <dbReference type="Proteomes" id="UP000291116"/>
    </source>
</evidence>
<dbReference type="AlphaFoldDB" id="A0A448YV64"/>
<dbReference type="Pfam" id="PF25192">
    <property type="entry name" value="DiatomPyrShell"/>
    <property type="match status" value="1"/>
</dbReference>
<proteinExistence type="predicted"/>
<organism evidence="3 4">
    <name type="scientific">Pseudo-nitzschia multistriata</name>
    <dbReference type="NCBI Taxonomy" id="183589"/>
    <lineage>
        <taxon>Eukaryota</taxon>
        <taxon>Sar</taxon>
        <taxon>Stramenopiles</taxon>
        <taxon>Ochrophyta</taxon>
        <taxon>Bacillariophyta</taxon>
        <taxon>Bacillariophyceae</taxon>
        <taxon>Bacillariophycidae</taxon>
        <taxon>Bacillariales</taxon>
        <taxon>Bacillariaceae</taxon>
        <taxon>Pseudo-nitzschia</taxon>
    </lineage>
</organism>
<evidence type="ECO:0000313" key="3">
    <source>
        <dbReference type="EMBL" id="VEU33671.1"/>
    </source>
</evidence>
<evidence type="ECO:0000256" key="2">
    <source>
        <dbReference type="SAM" id="SignalP"/>
    </source>
</evidence>
<keyword evidence="4" id="KW-1185">Reference proteome</keyword>
<dbReference type="InterPro" id="IPR057491">
    <property type="entry name" value="DiatomPyrShell"/>
</dbReference>
<evidence type="ECO:0000256" key="1">
    <source>
        <dbReference type="SAM" id="MobiDB-lite"/>
    </source>
</evidence>
<feature type="signal peptide" evidence="2">
    <location>
        <begin position="1"/>
        <end position="18"/>
    </location>
</feature>
<protein>
    <submittedName>
        <fullName evidence="3">Uncharacterized protein</fullName>
    </submittedName>
</protein>
<gene>
    <name evidence="3" type="ORF">PSNMU_V1.4_AUG-EV-PASAV3_0003600</name>
</gene>
<accession>A0A448YV64</accession>
<reference evidence="3 4" key="1">
    <citation type="submission" date="2019-01" db="EMBL/GenBank/DDBJ databases">
        <authorList>
            <person name="Ferrante I. M."/>
        </authorList>
    </citation>
    <scope>NUCLEOTIDE SEQUENCE [LARGE SCALE GENOMIC DNA]</scope>
    <source>
        <strain evidence="3 4">B856</strain>
    </source>
</reference>
<feature type="chain" id="PRO_5019233823" evidence="2">
    <location>
        <begin position="19"/>
        <end position="313"/>
    </location>
</feature>
<feature type="compositionally biased region" description="Low complexity" evidence="1">
    <location>
        <begin position="46"/>
        <end position="63"/>
    </location>
</feature>
<dbReference type="OrthoDB" id="196624at2759"/>